<protein>
    <submittedName>
        <fullName evidence="7">Phospholipase, patatin family protein</fullName>
    </submittedName>
</protein>
<dbReference type="EMBL" id="JADAQX010000334">
    <property type="protein sequence ID" value="KAF8820654.1"/>
    <property type="molecule type" value="Genomic_DNA"/>
</dbReference>
<dbReference type="SUPFAM" id="SSF52151">
    <property type="entry name" value="FabD/lysophospholipase-like"/>
    <property type="match status" value="1"/>
</dbReference>
<feature type="domain" description="PNPLA" evidence="6">
    <location>
        <begin position="119"/>
        <end position="322"/>
    </location>
</feature>
<dbReference type="PROSITE" id="PS51635">
    <property type="entry name" value="PNPLA"/>
    <property type="match status" value="1"/>
</dbReference>
<gene>
    <name evidence="7" type="ORF">IE077_002963</name>
</gene>
<evidence type="ECO:0000256" key="5">
    <source>
        <dbReference type="SAM" id="MobiDB-lite"/>
    </source>
</evidence>
<evidence type="ECO:0000313" key="7">
    <source>
        <dbReference type="EMBL" id="KAF8820654.1"/>
    </source>
</evidence>
<evidence type="ECO:0000256" key="2">
    <source>
        <dbReference type="ARBA" id="ARBA00022963"/>
    </source>
</evidence>
<feature type="short sequence motif" description="GXSXG" evidence="4">
    <location>
        <begin position="152"/>
        <end position="156"/>
    </location>
</feature>
<dbReference type="InterPro" id="IPR050301">
    <property type="entry name" value="NTE"/>
</dbReference>
<evidence type="ECO:0000256" key="3">
    <source>
        <dbReference type="ARBA" id="ARBA00023098"/>
    </source>
</evidence>
<keyword evidence="3" id="KW-0443">Lipid metabolism</keyword>
<dbReference type="Gene3D" id="3.40.1090.10">
    <property type="entry name" value="Cytosolic phospholipase A2 catalytic domain"/>
    <property type="match status" value="1"/>
</dbReference>
<name>A0ABQ7J9M4_9APIC</name>
<feature type="region of interest" description="Disordered" evidence="5">
    <location>
        <begin position="509"/>
        <end position="528"/>
    </location>
</feature>
<comment type="caution">
    <text evidence="7">The sequence shown here is derived from an EMBL/GenBank/DDBJ whole genome shotgun (WGS) entry which is preliminary data.</text>
</comment>
<comment type="caution">
    <text evidence="4">Lacks conserved residue(s) required for the propagation of feature annotation.</text>
</comment>
<dbReference type="Pfam" id="PF01734">
    <property type="entry name" value="Patatin"/>
    <property type="match status" value="1"/>
</dbReference>
<organism evidence="7 8">
    <name type="scientific">Cardiosporidium cionae</name>
    <dbReference type="NCBI Taxonomy" id="476202"/>
    <lineage>
        <taxon>Eukaryota</taxon>
        <taxon>Sar</taxon>
        <taxon>Alveolata</taxon>
        <taxon>Apicomplexa</taxon>
        <taxon>Aconoidasida</taxon>
        <taxon>Nephromycida</taxon>
        <taxon>Cardiosporidium</taxon>
    </lineage>
</organism>
<sequence length="544" mass="60778">MYFTDINIFRLLDVRGNLKPSTLNFNPIFLYQLLHSISHGAASTSCSSKVLSVGANTDISFPSNFSSNGNTKMQELPATVTDAVNKMIASLHPVLQILYKRKAEGSIPGNRTDSYKLALSIEGGAMRGCISAGMVVAMHYLGFTDCFDIIYGSSAGSLVGAYLISRQIPYEGCQIYYKWLPAAGRKFINVLRMGRCIGLGPLLDGDLKNFIFDRLGKPSLNLDILLDDIVKQKQPLNWASFWKWNQVQPLKVIASGLLSEKGVILDSAHGNFQALPELLNCIRASMLLPGIAGPVVYLRTPGTSVRRINASIFEDDKGYAIPRFQKPITDRTGEPMADAMLYEPIPYRSALQENCTHVLVLRTQADEHPVTRTGGFNAFMEQRMSKRFFQGKYKLPNIYRHIKHRSHRLIYMEDILTLNEATNDRMCLKNARNENCSLFAIALPAEGIEISRSNLNRKVLFEGIRAGFARAFNTLVEDPDQRGKGDAIAKQIFPDRILNEVSRFKWTNTDASPLPSYEQPPPTPTKSSKELLEYVNTVILKHSS</sequence>
<dbReference type="PANTHER" id="PTHR14226">
    <property type="entry name" value="NEUROPATHY TARGET ESTERASE/SWISS CHEESE D.MELANOGASTER"/>
    <property type="match status" value="1"/>
</dbReference>
<proteinExistence type="predicted"/>
<dbReference type="InterPro" id="IPR016035">
    <property type="entry name" value="Acyl_Trfase/lysoPLipase"/>
</dbReference>
<accession>A0ABQ7J9M4</accession>
<keyword evidence="1" id="KW-0378">Hydrolase</keyword>
<evidence type="ECO:0000256" key="4">
    <source>
        <dbReference type="PROSITE-ProRule" id="PRU01161"/>
    </source>
</evidence>
<keyword evidence="8" id="KW-1185">Reference proteome</keyword>
<keyword evidence="2" id="KW-0442">Lipid degradation</keyword>
<evidence type="ECO:0000313" key="8">
    <source>
        <dbReference type="Proteomes" id="UP000823046"/>
    </source>
</evidence>
<evidence type="ECO:0000259" key="6">
    <source>
        <dbReference type="PROSITE" id="PS51635"/>
    </source>
</evidence>
<dbReference type="PANTHER" id="PTHR14226:SF64">
    <property type="entry name" value="PNPLA DOMAIN-CONTAINING PROTEIN"/>
    <property type="match status" value="1"/>
</dbReference>
<reference evidence="7 8" key="1">
    <citation type="journal article" date="2020" name="bioRxiv">
        <title>Metabolic contributions of an alphaproteobacterial endosymbiont in the apicomplexan Cardiosporidium cionae.</title>
        <authorList>
            <person name="Hunter E.S."/>
            <person name="Paight C.J."/>
            <person name="Lane C.E."/>
        </authorList>
    </citation>
    <scope>NUCLEOTIDE SEQUENCE [LARGE SCALE GENOMIC DNA]</scope>
    <source>
        <strain evidence="7">ESH_2018</strain>
    </source>
</reference>
<evidence type="ECO:0000256" key="1">
    <source>
        <dbReference type="ARBA" id="ARBA00022801"/>
    </source>
</evidence>
<dbReference type="Proteomes" id="UP000823046">
    <property type="component" value="Unassembled WGS sequence"/>
</dbReference>
<dbReference type="InterPro" id="IPR002641">
    <property type="entry name" value="PNPLA_dom"/>
</dbReference>